<proteinExistence type="predicted"/>
<keyword evidence="3" id="KW-1185">Reference proteome</keyword>
<sequence length="104" mass="11385">MVDASIFTLLGLVRLVDFAHRSCVYSAAIAIIGILYAIFACTGCFFISLLLTTLGHSRFVLHVPIKSVVGAVFRFLAIADLTSRAATQKWSERQGEPRRTPDGQ</sequence>
<dbReference type="EMBL" id="ML145096">
    <property type="protein sequence ID" value="TBU61781.1"/>
    <property type="molecule type" value="Genomic_DNA"/>
</dbReference>
<reference evidence="2 3" key="1">
    <citation type="submission" date="2019-01" db="EMBL/GenBank/DDBJ databases">
        <title>Draft genome sequences of three monokaryotic isolates of the white-rot basidiomycete fungus Dichomitus squalens.</title>
        <authorList>
            <consortium name="DOE Joint Genome Institute"/>
            <person name="Lopez S.C."/>
            <person name="Andreopoulos B."/>
            <person name="Pangilinan J."/>
            <person name="Lipzen A."/>
            <person name="Riley R."/>
            <person name="Ahrendt S."/>
            <person name="Ng V."/>
            <person name="Barry K."/>
            <person name="Daum C."/>
            <person name="Grigoriev I.V."/>
            <person name="Hilden K.S."/>
            <person name="Makela M.R."/>
            <person name="de Vries R.P."/>
        </authorList>
    </citation>
    <scope>NUCLEOTIDE SEQUENCE [LARGE SCALE GENOMIC DNA]</scope>
    <source>
        <strain evidence="2 3">CBS 464.89</strain>
    </source>
</reference>
<organism evidence="2 3">
    <name type="scientific">Dichomitus squalens</name>
    <dbReference type="NCBI Taxonomy" id="114155"/>
    <lineage>
        <taxon>Eukaryota</taxon>
        <taxon>Fungi</taxon>
        <taxon>Dikarya</taxon>
        <taxon>Basidiomycota</taxon>
        <taxon>Agaricomycotina</taxon>
        <taxon>Agaricomycetes</taxon>
        <taxon>Polyporales</taxon>
        <taxon>Polyporaceae</taxon>
        <taxon>Dichomitus</taxon>
    </lineage>
</organism>
<accession>A0A4Q9Q414</accession>
<keyword evidence="1" id="KW-1133">Transmembrane helix</keyword>
<keyword evidence="1" id="KW-0812">Transmembrane</keyword>
<gene>
    <name evidence="2" type="ORF">BD310DRAFT_974771</name>
</gene>
<evidence type="ECO:0000313" key="2">
    <source>
        <dbReference type="EMBL" id="TBU61781.1"/>
    </source>
</evidence>
<keyword evidence="1" id="KW-0472">Membrane</keyword>
<dbReference type="AlphaFoldDB" id="A0A4Q9Q414"/>
<evidence type="ECO:0000256" key="1">
    <source>
        <dbReference type="SAM" id="Phobius"/>
    </source>
</evidence>
<protein>
    <submittedName>
        <fullName evidence="2">Uncharacterized protein</fullName>
    </submittedName>
</protein>
<name>A0A4Q9Q414_9APHY</name>
<dbReference type="Proteomes" id="UP000292082">
    <property type="component" value="Unassembled WGS sequence"/>
</dbReference>
<evidence type="ECO:0000313" key="3">
    <source>
        <dbReference type="Proteomes" id="UP000292082"/>
    </source>
</evidence>
<feature type="transmembrane region" description="Helical" evidence="1">
    <location>
        <begin position="29"/>
        <end position="51"/>
    </location>
</feature>